<dbReference type="Proteomes" id="UP001318860">
    <property type="component" value="Unassembled WGS sequence"/>
</dbReference>
<evidence type="ECO:0008006" key="6">
    <source>
        <dbReference type="Google" id="ProtNLM"/>
    </source>
</evidence>
<dbReference type="PANTHER" id="PTHR43180">
    <property type="entry name" value="3-OXOACYL-(ACYL-CARRIER-PROTEIN) REDUCTASE (AFU_ORTHOLOGUE AFUA_6G11210)"/>
    <property type="match status" value="1"/>
</dbReference>
<dbReference type="Pfam" id="PF13561">
    <property type="entry name" value="adh_short_C2"/>
    <property type="match status" value="1"/>
</dbReference>
<dbReference type="PRINTS" id="PR00080">
    <property type="entry name" value="SDRFAMILY"/>
</dbReference>
<evidence type="ECO:0000256" key="2">
    <source>
        <dbReference type="ARBA" id="ARBA00023002"/>
    </source>
</evidence>
<gene>
    <name evidence="4" type="ORF">DH2020_026284</name>
</gene>
<proteinExistence type="inferred from homology"/>
<organism evidence="4 5">
    <name type="scientific">Rehmannia glutinosa</name>
    <name type="common">Chinese foxglove</name>
    <dbReference type="NCBI Taxonomy" id="99300"/>
    <lineage>
        <taxon>Eukaryota</taxon>
        <taxon>Viridiplantae</taxon>
        <taxon>Streptophyta</taxon>
        <taxon>Embryophyta</taxon>
        <taxon>Tracheophyta</taxon>
        <taxon>Spermatophyta</taxon>
        <taxon>Magnoliopsida</taxon>
        <taxon>eudicotyledons</taxon>
        <taxon>Gunneridae</taxon>
        <taxon>Pentapetalae</taxon>
        <taxon>asterids</taxon>
        <taxon>lamiids</taxon>
        <taxon>Lamiales</taxon>
        <taxon>Orobanchaceae</taxon>
        <taxon>Rehmannieae</taxon>
        <taxon>Rehmannia</taxon>
    </lineage>
</organism>
<dbReference type="Gene3D" id="3.40.50.720">
    <property type="entry name" value="NAD(P)-binding Rossmann-like Domain"/>
    <property type="match status" value="1"/>
</dbReference>
<dbReference type="PANTHER" id="PTHR43180:SF45">
    <property type="entry name" value="SECOISOLARICIRESINOL DEHYDROGENASE-LIKE ISOFORM X1"/>
    <property type="match status" value="1"/>
</dbReference>
<dbReference type="InterPro" id="IPR036291">
    <property type="entry name" value="NAD(P)-bd_dom_sf"/>
</dbReference>
<comment type="caution">
    <text evidence="4">The sequence shown here is derived from an EMBL/GenBank/DDBJ whole genome shotgun (WGS) entry which is preliminary data.</text>
</comment>
<feature type="compositionally biased region" description="Basic residues" evidence="3">
    <location>
        <begin position="78"/>
        <end position="115"/>
    </location>
</feature>
<evidence type="ECO:0000313" key="4">
    <source>
        <dbReference type="EMBL" id="KAK6139971.1"/>
    </source>
</evidence>
<dbReference type="EMBL" id="JABTTQ020000353">
    <property type="protein sequence ID" value="KAK6139971.1"/>
    <property type="molecule type" value="Genomic_DNA"/>
</dbReference>
<keyword evidence="2" id="KW-0560">Oxidoreductase</keyword>
<sequence length="356" mass="39217">MIRMCYIQTTLVRGQFKASKVRKNTKALIWKHSSSIRRNKREFQIHDTRSKSDPPSKIVHQLNFTIVFPIEEKESGTNHRRRKRDRRGHGQAIRQIRRKSHHRRCPGRARPRHRQRVPSISYVHCDVTNESDVQIAVDGAVSEHGKLDIMFNNAGITVPMQYTSVLDSEKSHFEKVFGVNVFGAFLGAKHAARVMIPAKTGSIIFCSSASALTAVEFPISYASSKYAVIGLTNQLCLELGKHGIRVNCVSPFLIPTPMLGNAMGAAVDANAAAEWVAAASNLKGVVAEADDIAEAAVFLGSDESKYVSGLNVVVDGGYSKVNPMITMAMRGNTVILNHRSSAAYCIPSILLSFMIN</sequence>
<dbReference type="SUPFAM" id="SSF51735">
    <property type="entry name" value="NAD(P)-binding Rossmann-fold domains"/>
    <property type="match status" value="1"/>
</dbReference>
<evidence type="ECO:0000313" key="5">
    <source>
        <dbReference type="Proteomes" id="UP001318860"/>
    </source>
</evidence>
<evidence type="ECO:0000256" key="1">
    <source>
        <dbReference type="ARBA" id="ARBA00006484"/>
    </source>
</evidence>
<dbReference type="InterPro" id="IPR002347">
    <property type="entry name" value="SDR_fam"/>
</dbReference>
<dbReference type="PRINTS" id="PR00081">
    <property type="entry name" value="GDHRDH"/>
</dbReference>
<comment type="similarity">
    <text evidence="1">Belongs to the short-chain dehydrogenases/reductases (SDR) family.</text>
</comment>
<reference evidence="4 5" key="1">
    <citation type="journal article" date="2021" name="Comput. Struct. Biotechnol. J.">
        <title>De novo genome assembly of the potent medicinal plant Rehmannia glutinosa using nanopore technology.</title>
        <authorList>
            <person name="Ma L."/>
            <person name="Dong C."/>
            <person name="Song C."/>
            <person name="Wang X."/>
            <person name="Zheng X."/>
            <person name="Niu Y."/>
            <person name="Chen S."/>
            <person name="Feng W."/>
        </authorList>
    </citation>
    <scope>NUCLEOTIDE SEQUENCE [LARGE SCALE GENOMIC DNA]</scope>
    <source>
        <strain evidence="4">DH-2019</strain>
    </source>
</reference>
<evidence type="ECO:0000256" key="3">
    <source>
        <dbReference type="SAM" id="MobiDB-lite"/>
    </source>
</evidence>
<name>A0ABR0VXC3_REHGL</name>
<keyword evidence="5" id="KW-1185">Reference proteome</keyword>
<feature type="region of interest" description="Disordered" evidence="3">
    <location>
        <begin position="73"/>
        <end position="115"/>
    </location>
</feature>
<protein>
    <recommendedName>
        <fullName evidence="6">Secoisolariciresinol dehydrogenase</fullName>
    </recommendedName>
</protein>
<accession>A0ABR0VXC3</accession>